<protein>
    <submittedName>
        <fullName evidence="1">Uncharacterized protein</fullName>
    </submittedName>
</protein>
<reference evidence="1" key="1">
    <citation type="submission" date="2009-01" db="EMBL/GenBank/DDBJ databases">
        <title>Complete sequence of chromosome Cyanothece sp. PCC 7425.</title>
        <authorList>
            <consortium name="US DOE Joint Genome Institute"/>
            <person name="Lucas S."/>
            <person name="Copeland A."/>
            <person name="Lapidus A."/>
            <person name="Glavina del Rio T."/>
            <person name="Dalin E."/>
            <person name="Tice H."/>
            <person name="Bruce D."/>
            <person name="Goodwin L."/>
            <person name="Pitluck S."/>
            <person name="Sims D."/>
            <person name="Meineke L."/>
            <person name="Brettin T."/>
            <person name="Detter J.C."/>
            <person name="Han C."/>
            <person name="Larimer F."/>
            <person name="Land M."/>
            <person name="Hauser L."/>
            <person name="Kyrpides N."/>
            <person name="Ovchinnikova G."/>
            <person name="Liberton M."/>
            <person name="Stoeckel J."/>
            <person name="Banerjee A."/>
            <person name="Singh A."/>
            <person name="Page L."/>
            <person name="Sato H."/>
            <person name="Zhao L."/>
            <person name="Sherman L."/>
            <person name="Pakrasi H."/>
            <person name="Richardson P."/>
        </authorList>
    </citation>
    <scope>NUCLEOTIDE SEQUENCE</scope>
    <source>
        <strain evidence="1">PCC 7425</strain>
    </source>
</reference>
<evidence type="ECO:0000313" key="1">
    <source>
        <dbReference type="EMBL" id="ACL43559.1"/>
    </source>
</evidence>
<dbReference type="KEGG" id="cyn:Cyan7425_1178"/>
<dbReference type="EMBL" id="CP001344">
    <property type="protein sequence ID" value="ACL43559.1"/>
    <property type="molecule type" value="Genomic_DNA"/>
</dbReference>
<sequence length="31" mass="3277">MPVSALLYTCVKVVKVAPLAGKATLEVDVNF</sequence>
<dbReference type="HOGENOM" id="CLU_3396090_0_0_3"/>
<name>B8HLS1_CYAP4</name>
<gene>
    <name evidence="1" type="ordered locus">Cyan7425_1178</name>
</gene>
<proteinExistence type="predicted"/>
<accession>B8HLS1</accession>
<dbReference type="STRING" id="395961.Cyan7425_1178"/>
<dbReference type="AlphaFoldDB" id="B8HLS1"/>
<organism evidence="1">
    <name type="scientific">Cyanothece sp. (strain PCC 7425 / ATCC 29141)</name>
    <dbReference type="NCBI Taxonomy" id="395961"/>
    <lineage>
        <taxon>Bacteria</taxon>
        <taxon>Bacillati</taxon>
        <taxon>Cyanobacteriota</taxon>
        <taxon>Cyanophyceae</taxon>
        <taxon>Gomontiellales</taxon>
        <taxon>Cyanothecaceae</taxon>
        <taxon>Cyanothece</taxon>
    </lineage>
</organism>